<dbReference type="PANTHER" id="PTHR43514:SF4">
    <property type="entry name" value="ABC TRANSPORTER I FAMILY MEMBER 10"/>
    <property type="match status" value="1"/>
</dbReference>
<dbReference type="PROSITE" id="PS00211">
    <property type="entry name" value="ABC_TRANSPORTER_1"/>
    <property type="match status" value="1"/>
</dbReference>
<evidence type="ECO:0000259" key="10">
    <source>
        <dbReference type="PROSITE" id="PS50893"/>
    </source>
</evidence>
<dbReference type="GO" id="GO:0016887">
    <property type="term" value="F:ATP hydrolysis activity"/>
    <property type="evidence" value="ECO:0007669"/>
    <property type="project" value="InterPro"/>
</dbReference>
<organism evidence="12 13">
    <name type="scientific">Litoreibacter roseus</name>
    <dbReference type="NCBI Taxonomy" id="2601869"/>
    <lineage>
        <taxon>Bacteria</taxon>
        <taxon>Pseudomonadati</taxon>
        <taxon>Pseudomonadota</taxon>
        <taxon>Alphaproteobacteria</taxon>
        <taxon>Rhodobacterales</taxon>
        <taxon>Roseobacteraceae</taxon>
        <taxon>Litoreibacter</taxon>
    </lineage>
</organism>
<dbReference type="Pfam" id="PF03459">
    <property type="entry name" value="TOBE"/>
    <property type="match status" value="1"/>
</dbReference>
<evidence type="ECO:0000256" key="5">
    <source>
        <dbReference type="ARBA" id="ARBA00022741"/>
    </source>
</evidence>
<evidence type="ECO:0000313" key="12">
    <source>
        <dbReference type="EMBL" id="GFE65324.1"/>
    </source>
</evidence>
<evidence type="ECO:0000256" key="7">
    <source>
        <dbReference type="ARBA" id="ARBA00022967"/>
    </source>
</evidence>
<dbReference type="InterPro" id="IPR005116">
    <property type="entry name" value="Transp-assoc_OB_typ1"/>
</dbReference>
<dbReference type="GO" id="GO:0015098">
    <property type="term" value="F:molybdate ion transmembrane transporter activity"/>
    <property type="evidence" value="ECO:0007669"/>
    <property type="project" value="InterPro"/>
</dbReference>
<reference evidence="12 13" key="1">
    <citation type="submission" date="2019-12" db="EMBL/GenBank/DDBJ databases">
        <title>Litoreibacter badius sp. nov., a novel bacteriochlorophyll a-containing bacterium in the genus Litoreibacter.</title>
        <authorList>
            <person name="Kanamuro M."/>
            <person name="Takabe Y."/>
            <person name="Mori K."/>
            <person name="Takaichi S."/>
            <person name="Hanada S."/>
        </authorList>
    </citation>
    <scope>NUCLEOTIDE SEQUENCE [LARGE SCALE GENOMIC DNA]</scope>
    <source>
        <strain evidence="12 13">K6</strain>
    </source>
</reference>
<dbReference type="InterPro" id="IPR050334">
    <property type="entry name" value="Molybdenum_import_ModC"/>
</dbReference>
<dbReference type="InterPro" id="IPR004606">
    <property type="entry name" value="Mop_domain"/>
</dbReference>
<comment type="caution">
    <text evidence="12">The sequence shown here is derived from an EMBL/GenBank/DDBJ whole genome shotgun (WGS) entry which is preliminary data.</text>
</comment>
<evidence type="ECO:0000256" key="3">
    <source>
        <dbReference type="ARBA" id="ARBA00022505"/>
    </source>
</evidence>
<keyword evidence="1" id="KW-0813">Transport</keyword>
<dbReference type="OrthoDB" id="9802264at2"/>
<evidence type="ECO:0000259" key="11">
    <source>
        <dbReference type="PROSITE" id="PS51866"/>
    </source>
</evidence>
<dbReference type="InterPro" id="IPR017871">
    <property type="entry name" value="ABC_transporter-like_CS"/>
</dbReference>
<dbReference type="SUPFAM" id="SSF52540">
    <property type="entry name" value="P-loop containing nucleoside triphosphate hydrolases"/>
    <property type="match status" value="1"/>
</dbReference>
<dbReference type="InterPro" id="IPR003439">
    <property type="entry name" value="ABC_transporter-like_ATP-bd"/>
</dbReference>
<keyword evidence="4" id="KW-0997">Cell inner membrane</keyword>
<dbReference type="SMART" id="SM00382">
    <property type="entry name" value="AAA"/>
    <property type="match status" value="1"/>
</dbReference>
<dbReference type="SUPFAM" id="SSF50331">
    <property type="entry name" value="MOP-like"/>
    <property type="match status" value="1"/>
</dbReference>
<dbReference type="PROSITE" id="PS51866">
    <property type="entry name" value="MOP"/>
    <property type="match status" value="1"/>
</dbReference>
<evidence type="ECO:0000256" key="9">
    <source>
        <dbReference type="PROSITE-ProRule" id="PRU01213"/>
    </source>
</evidence>
<keyword evidence="2" id="KW-1003">Cell membrane</keyword>
<dbReference type="RefSeq" id="WP_159807154.1">
    <property type="nucleotide sequence ID" value="NZ_BLJE01000002.1"/>
</dbReference>
<dbReference type="InterPro" id="IPR027417">
    <property type="entry name" value="P-loop_NTPase"/>
</dbReference>
<dbReference type="PANTHER" id="PTHR43514">
    <property type="entry name" value="ABC TRANSPORTER I FAMILY MEMBER 10"/>
    <property type="match status" value="1"/>
</dbReference>
<keyword evidence="8" id="KW-0472">Membrane</keyword>
<name>A0A6N6JGS5_9RHOB</name>
<feature type="domain" description="ABC transporter" evidence="10">
    <location>
        <begin position="1"/>
        <end position="229"/>
    </location>
</feature>
<dbReference type="Pfam" id="PF00005">
    <property type="entry name" value="ABC_tran"/>
    <property type="match status" value="1"/>
</dbReference>
<dbReference type="Gene3D" id="2.40.50.100">
    <property type="match status" value="1"/>
</dbReference>
<dbReference type="NCBIfam" id="TIGR02142">
    <property type="entry name" value="modC_ABC"/>
    <property type="match status" value="1"/>
</dbReference>
<gene>
    <name evidence="12" type="primary">modC</name>
    <name evidence="12" type="ORF">KIN_23980</name>
</gene>
<dbReference type="Gene3D" id="3.40.50.300">
    <property type="entry name" value="P-loop containing nucleotide triphosphate hydrolases"/>
    <property type="match status" value="1"/>
</dbReference>
<dbReference type="InterPro" id="IPR003593">
    <property type="entry name" value="AAA+_ATPase"/>
</dbReference>
<evidence type="ECO:0000256" key="8">
    <source>
        <dbReference type="ARBA" id="ARBA00023136"/>
    </source>
</evidence>
<dbReference type="GO" id="GO:0016020">
    <property type="term" value="C:membrane"/>
    <property type="evidence" value="ECO:0007669"/>
    <property type="project" value="InterPro"/>
</dbReference>
<keyword evidence="3 9" id="KW-0500">Molybdenum</keyword>
<dbReference type="Proteomes" id="UP000436822">
    <property type="component" value="Unassembled WGS sequence"/>
</dbReference>
<evidence type="ECO:0000313" key="13">
    <source>
        <dbReference type="Proteomes" id="UP000436822"/>
    </source>
</evidence>
<protein>
    <submittedName>
        <fullName evidence="12">Molybdenum import ATP-binding protein ModC</fullName>
    </submittedName>
</protein>
<keyword evidence="6 12" id="KW-0067">ATP-binding</keyword>
<sequence>MIKAEIKHRFPDFALDVSVEADDGLIALFGPSGSGKTSVINAIAGLLKPDHGRISIQDRVLVDTERGIYVPPHQRRIGYVFQDARLFPHLSVKENLLYGQRFVSDGRDLGPVVDLLDLGQLLERRPVKLSGGEAQRVAIGRALLCAPQLLLMDEPLSALDARRRDAILPYLDRLHSESDVPIFYVSHAMAEVARLADHLVLLRQGRVTRQGLASELLSDPAAVPDIGVREAGAMITTHVAQPDAGDGLSELSTALGTLLLPRLSMPKGAAVRVRVLATDVILARERPVGLSALNILPATVETVHEGEGPGVAVALASGSDRLLARVTRRSARALDLTPGASCYAIIKSVSVAPQSVSASSREDQ</sequence>
<dbReference type="AlphaFoldDB" id="A0A6N6JGS5"/>
<dbReference type="PROSITE" id="PS50893">
    <property type="entry name" value="ABC_TRANSPORTER_2"/>
    <property type="match status" value="1"/>
</dbReference>
<evidence type="ECO:0000256" key="2">
    <source>
        <dbReference type="ARBA" id="ARBA00022475"/>
    </source>
</evidence>
<evidence type="ECO:0000256" key="4">
    <source>
        <dbReference type="ARBA" id="ARBA00022519"/>
    </source>
</evidence>
<dbReference type="GO" id="GO:0140359">
    <property type="term" value="F:ABC-type transporter activity"/>
    <property type="evidence" value="ECO:0007669"/>
    <property type="project" value="InterPro"/>
</dbReference>
<accession>A0A6N6JGS5</accession>
<keyword evidence="7" id="KW-1278">Translocase</keyword>
<keyword evidence="5" id="KW-0547">Nucleotide-binding</keyword>
<proteinExistence type="predicted"/>
<evidence type="ECO:0000256" key="6">
    <source>
        <dbReference type="ARBA" id="ARBA00022840"/>
    </source>
</evidence>
<feature type="domain" description="Mop" evidence="11">
    <location>
        <begin position="289"/>
        <end position="355"/>
    </location>
</feature>
<dbReference type="EMBL" id="BLJE01000002">
    <property type="protein sequence ID" value="GFE65324.1"/>
    <property type="molecule type" value="Genomic_DNA"/>
</dbReference>
<keyword evidence="13" id="KW-1185">Reference proteome</keyword>
<dbReference type="InterPro" id="IPR011868">
    <property type="entry name" value="ModC_ABC_ATP-bd"/>
</dbReference>
<dbReference type="InterPro" id="IPR008995">
    <property type="entry name" value="Mo/tungstate-bd_C_term_dom"/>
</dbReference>
<dbReference type="GO" id="GO:0005524">
    <property type="term" value="F:ATP binding"/>
    <property type="evidence" value="ECO:0007669"/>
    <property type="project" value="UniProtKB-KW"/>
</dbReference>
<evidence type="ECO:0000256" key="1">
    <source>
        <dbReference type="ARBA" id="ARBA00022448"/>
    </source>
</evidence>